<keyword evidence="2" id="KW-1185">Reference proteome</keyword>
<protein>
    <submittedName>
        <fullName evidence="1">AlkP-core domain protein</fullName>
    </submittedName>
</protein>
<dbReference type="HOGENOM" id="CLU_069530_0_0_2"/>
<evidence type="ECO:0000313" key="1">
    <source>
        <dbReference type="EMBL" id="CAJ53621.1"/>
    </source>
</evidence>
<dbReference type="eggNOG" id="arCOG04525">
    <property type="taxonomic scope" value="Archaea"/>
</dbReference>
<name>Q18EK3_HALWD</name>
<gene>
    <name evidence="1" type="ordered locus">HQ_3530A</name>
</gene>
<dbReference type="InterPro" id="IPR017850">
    <property type="entry name" value="Alkaline_phosphatase_core_sf"/>
</dbReference>
<dbReference type="EMBL" id="AM180088">
    <property type="protein sequence ID" value="CAJ53621.1"/>
    <property type="molecule type" value="Genomic_DNA"/>
</dbReference>
<accession>Q18EK3</accession>
<organism evidence="1 2">
    <name type="scientific">Haloquadratum walsbyi (strain DSM 16790 / HBSQ001)</name>
    <dbReference type="NCBI Taxonomy" id="362976"/>
    <lineage>
        <taxon>Archaea</taxon>
        <taxon>Methanobacteriati</taxon>
        <taxon>Methanobacteriota</taxon>
        <taxon>Stenosarchaea group</taxon>
        <taxon>Halobacteria</taxon>
        <taxon>Halobacteriales</taxon>
        <taxon>Haloferacaceae</taxon>
        <taxon>Haloquadratum</taxon>
    </lineage>
</organism>
<sequence>MSMIPSSPFRKFFKNPLSFFRWFKNNAYYLVYLQLRRVNQWWHNVSSKSGSLDVMSENWDVLIIVDACRYDYFDSVHDFDGKLSKKLSPGSMSQEFINESFQGKELHDTVYVTANPFVVEVSNNTFYDIKSFASDSLNSEADTVPPKKMVQATLDAIEEYPNKRIISHFMQPHHPFLSDFGKEISEELRWEGNQYFPEECKPSDIRRAYRQNIDIVCAELKSLIDQVDLEIVVTSDHGELMGERLFPIPIKGWEHPKSLYVEELIEVPWLRIPGENRKIVSESPREDQEVDTDTLHQRLADLGYK</sequence>
<dbReference type="AlphaFoldDB" id="Q18EK3"/>
<proteinExistence type="predicted"/>
<dbReference type="Proteomes" id="UP000001975">
    <property type="component" value="Chromosome"/>
</dbReference>
<dbReference type="KEGG" id="hwa:HQ_3530A"/>
<dbReference type="SUPFAM" id="SSF53649">
    <property type="entry name" value="Alkaline phosphatase-like"/>
    <property type="match status" value="1"/>
</dbReference>
<dbReference type="Gene3D" id="3.40.720.10">
    <property type="entry name" value="Alkaline Phosphatase, subunit A"/>
    <property type="match status" value="1"/>
</dbReference>
<evidence type="ECO:0000313" key="2">
    <source>
        <dbReference type="Proteomes" id="UP000001975"/>
    </source>
</evidence>
<reference evidence="1 2" key="1">
    <citation type="journal article" date="2006" name="BMC Genomics">
        <title>The genome of the square archaeon Haloquadratum walsbyi: life at the limits of water activity.</title>
        <authorList>
            <person name="Bolhuis H.H."/>
            <person name="Palm P.P."/>
            <person name="Wende A.W."/>
            <person name="Falb M.M."/>
            <person name="Rampp M.M."/>
            <person name="Rodriguez-Valera F.F."/>
            <person name="Pfeiffer F.F."/>
            <person name="Oesterhelt D.D."/>
        </authorList>
    </citation>
    <scope>NUCLEOTIDE SEQUENCE [LARGE SCALE GENOMIC DNA]</scope>
    <source>
        <strain evidence="2">DSM 16790 / HBSQ001</strain>
    </source>
</reference>